<evidence type="ECO:0000259" key="2">
    <source>
        <dbReference type="Pfam" id="PF01243"/>
    </source>
</evidence>
<dbReference type="Gene3D" id="2.30.110.10">
    <property type="entry name" value="Electron Transport, Fmn-binding Protein, Chain A"/>
    <property type="match status" value="1"/>
</dbReference>
<protein>
    <submittedName>
        <fullName evidence="3">PPOX class F420-dependent oxidoreductase</fullName>
    </submittedName>
</protein>
<organism evidence="3">
    <name type="scientific">Caldilineaceae bacterium SB0664_bin_27</name>
    <dbReference type="NCBI Taxonomy" id="2605260"/>
    <lineage>
        <taxon>Bacteria</taxon>
        <taxon>Bacillati</taxon>
        <taxon>Chloroflexota</taxon>
        <taxon>Caldilineae</taxon>
        <taxon>Caldilineales</taxon>
        <taxon>Caldilineaceae</taxon>
    </lineage>
</organism>
<dbReference type="NCBIfam" id="TIGR03618">
    <property type="entry name" value="Rv1155_F420"/>
    <property type="match status" value="1"/>
</dbReference>
<evidence type="ECO:0000313" key="3">
    <source>
        <dbReference type="EMBL" id="MXY93431.1"/>
    </source>
</evidence>
<name>A0A6B0YT01_9CHLR</name>
<dbReference type="GO" id="GO:0005829">
    <property type="term" value="C:cytosol"/>
    <property type="evidence" value="ECO:0007669"/>
    <property type="project" value="TreeGrafter"/>
</dbReference>
<dbReference type="GO" id="GO:0070967">
    <property type="term" value="F:coenzyme F420 binding"/>
    <property type="evidence" value="ECO:0007669"/>
    <property type="project" value="TreeGrafter"/>
</dbReference>
<dbReference type="PANTHER" id="PTHR35176:SF6">
    <property type="entry name" value="HEME OXYGENASE HI_0854-RELATED"/>
    <property type="match status" value="1"/>
</dbReference>
<dbReference type="InterPro" id="IPR011576">
    <property type="entry name" value="Pyridox_Oxase_N"/>
</dbReference>
<gene>
    <name evidence="3" type="ORF">F4Y42_08290</name>
</gene>
<dbReference type="PANTHER" id="PTHR35176">
    <property type="entry name" value="HEME OXYGENASE HI_0854-RELATED"/>
    <property type="match status" value="1"/>
</dbReference>
<comment type="caution">
    <text evidence="3">The sequence shown here is derived from an EMBL/GenBank/DDBJ whole genome shotgun (WGS) entry which is preliminary data.</text>
</comment>
<accession>A0A6B0YT01</accession>
<dbReference type="InterPro" id="IPR012349">
    <property type="entry name" value="Split_barrel_FMN-bd"/>
</dbReference>
<reference evidence="3" key="1">
    <citation type="submission" date="2019-09" db="EMBL/GenBank/DDBJ databases">
        <title>Characterisation of the sponge microbiome using genome-centric metagenomics.</title>
        <authorList>
            <person name="Engelberts J.P."/>
            <person name="Robbins S.J."/>
            <person name="De Goeij J.M."/>
            <person name="Aranda M."/>
            <person name="Bell S.C."/>
            <person name="Webster N.S."/>
        </authorList>
    </citation>
    <scope>NUCLEOTIDE SEQUENCE</scope>
    <source>
        <strain evidence="3">SB0664_bin_27</strain>
    </source>
</reference>
<dbReference type="InterPro" id="IPR019920">
    <property type="entry name" value="F420-binding_dom_put"/>
</dbReference>
<dbReference type="SUPFAM" id="SSF50475">
    <property type="entry name" value="FMN-binding split barrel"/>
    <property type="match status" value="1"/>
</dbReference>
<dbReference type="AlphaFoldDB" id="A0A6B0YT01"/>
<sequence length="137" mass="15574">MDVQVSEFLKADRHAILATNGRNGAPQLTPVWYIYEDGVFYVSAQTRTVKVKNLRRDPTVTICIDGGRGDARYVALYGKAELIEPGDRQRDLRWRIVRHYYADEAEAARYYETVKDTVGMIVTLRPERIVSMGFGGS</sequence>
<proteinExistence type="predicted"/>
<evidence type="ECO:0000256" key="1">
    <source>
        <dbReference type="ARBA" id="ARBA00023002"/>
    </source>
</evidence>
<feature type="domain" description="Pyridoxamine 5'-phosphate oxidase N-terminal" evidence="2">
    <location>
        <begin position="4"/>
        <end position="109"/>
    </location>
</feature>
<dbReference type="EMBL" id="VXRG01000067">
    <property type="protein sequence ID" value="MXY93431.1"/>
    <property type="molecule type" value="Genomic_DNA"/>
</dbReference>
<keyword evidence="1" id="KW-0560">Oxidoreductase</keyword>
<dbReference type="Pfam" id="PF01243">
    <property type="entry name" value="PNPOx_N"/>
    <property type="match status" value="1"/>
</dbReference>
<dbReference type="GO" id="GO:0016627">
    <property type="term" value="F:oxidoreductase activity, acting on the CH-CH group of donors"/>
    <property type="evidence" value="ECO:0007669"/>
    <property type="project" value="TreeGrafter"/>
</dbReference>
<dbReference type="InterPro" id="IPR052019">
    <property type="entry name" value="F420H2_bilvrd_red/Heme_oxyg"/>
</dbReference>